<reference evidence="1 2" key="1">
    <citation type="submission" date="2016-10" db="EMBL/GenBank/DDBJ databases">
        <authorList>
            <person name="de Groot N.N."/>
        </authorList>
    </citation>
    <scope>NUCLEOTIDE SEQUENCE [LARGE SCALE GENOMIC DNA]</scope>
    <source>
        <strain evidence="1 2">D31d</strain>
    </source>
</reference>
<dbReference type="EMBL" id="FNRF01000001">
    <property type="protein sequence ID" value="SEA09518.1"/>
    <property type="molecule type" value="Genomic_DNA"/>
</dbReference>
<dbReference type="AlphaFoldDB" id="A0A1H3YF20"/>
<dbReference type="Proteomes" id="UP000182257">
    <property type="component" value="Unassembled WGS sequence"/>
</dbReference>
<organism evidence="1 2">
    <name type="scientific">Xylanibacter ruminicola</name>
    <name type="common">Prevotella ruminicola</name>
    <dbReference type="NCBI Taxonomy" id="839"/>
    <lineage>
        <taxon>Bacteria</taxon>
        <taxon>Pseudomonadati</taxon>
        <taxon>Bacteroidota</taxon>
        <taxon>Bacteroidia</taxon>
        <taxon>Bacteroidales</taxon>
        <taxon>Prevotellaceae</taxon>
        <taxon>Xylanibacter</taxon>
    </lineage>
</organism>
<evidence type="ECO:0000313" key="2">
    <source>
        <dbReference type="Proteomes" id="UP000182257"/>
    </source>
</evidence>
<proteinExistence type="predicted"/>
<gene>
    <name evidence="1" type="ORF">SAMN05216462_0605</name>
</gene>
<evidence type="ECO:0000313" key="1">
    <source>
        <dbReference type="EMBL" id="SEA09518.1"/>
    </source>
</evidence>
<accession>A0A1H3YF20</accession>
<name>A0A1H3YF20_XYLRU</name>
<protein>
    <submittedName>
        <fullName evidence="1">Uncharacterized protein</fullName>
    </submittedName>
</protein>
<sequence>MVKLVVSCFGTDAVLSFSFSQFRGLSLEIGNQFFVAITLYTFDGFLVNQRGYLL</sequence>